<dbReference type="EMBL" id="AJIL01004342">
    <property type="protein sequence ID" value="KNE87731.1"/>
    <property type="molecule type" value="Genomic_DNA"/>
</dbReference>
<evidence type="ECO:0000313" key="1">
    <source>
        <dbReference type="EMBL" id="KNE87731.1"/>
    </source>
</evidence>
<name>A0A0L0UL76_9BASI</name>
<protein>
    <submittedName>
        <fullName evidence="1">Uncharacterized protein</fullName>
    </submittedName>
</protein>
<organism evidence="1 2">
    <name type="scientific">Puccinia striiformis f. sp. tritici PST-78</name>
    <dbReference type="NCBI Taxonomy" id="1165861"/>
    <lineage>
        <taxon>Eukaryota</taxon>
        <taxon>Fungi</taxon>
        <taxon>Dikarya</taxon>
        <taxon>Basidiomycota</taxon>
        <taxon>Pucciniomycotina</taxon>
        <taxon>Pucciniomycetes</taxon>
        <taxon>Pucciniales</taxon>
        <taxon>Pucciniaceae</taxon>
        <taxon>Puccinia</taxon>
    </lineage>
</organism>
<dbReference type="Proteomes" id="UP000054564">
    <property type="component" value="Unassembled WGS sequence"/>
</dbReference>
<proteinExistence type="predicted"/>
<sequence length="124" mass="14464">MLCHGEDYNLLRNLDMLREGRIDPTKPEELLLIRDKVKENINKAFLRNEKAYNLRAINRNFEIGQKVLRRNFCQSNLLKNFTAKLAPTFIPAIIREKKGSHYYLLEDANGKNLGTYHAKDIISC</sequence>
<comment type="caution">
    <text evidence="1">The sequence shown here is derived from an EMBL/GenBank/DDBJ whole genome shotgun (WGS) entry which is preliminary data.</text>
</comment>
<gene>
    <name evidence="1" type="ORF">PSTG_18879</name>
</gene>
<accession>A0A0L0UL76</accession>
<reference evidence="2" key="1">
    <citation type="submission" date="2014-03" db="EMBL/GenBank/DDBJ databases">
        <title>The Genome Sequence of Puccinia striiformis f. sp. tritici PST-78.</title>
        <authorList>
            <consortium name="The Broad Institute Genome Sequencing Platform"/>
            <person name="Cuomo C."/>
            <person name="Hulbert S."/>
            <person name="Chen X."/>
            <person name="Walker B."/>
            <person name="Young S.K."/>
            <person name="Zeng Q."/>
            <person name="Gargeya S."/>
            <person name="Fitzgerald M."/>
            <person name="Haas B."/>
            <person name="Abouelleil A."/>
            <person name="Alvarado L."/>
            <person name="Arachchi H.M."/>
            <person name="Berlin A.M."/>
            <person name="Chapman S.B."/>
            <person name="Goldberg J."/>
            <person name="Griggs A."/>
            <person name="Gujja S."/>
            <person name="Hansen M."/>
            <person name="Howarth C."/>
            <person name="Imamovic A."/>
            <person name="Larimer J."/>
            <person name="McCowan C."/>
            <person name="Montmayeur A."/>
            <person name="Murphy C."/>
            <person name="Neiman D."/>
            <person name="Pearson M."/>
            <person name="Priest M."/>
            <person name="Roberts A."/>
            <person name="Saif S."/>
            <person name="Shea T."/>
            <person name="Sisk P."/>
            <person name="Sykes S."/>
            <person name="Wortman J."/>
            <person name="Nusbaum C."/>
            <person name="Birren B."/>
        </authorList>
    </citation>
    <scope>NUCLEOTIDE SEQUENCE [LARGE SCALE GENOMIC DNA]</scope>
    <source>
        <strain evidence="2">race PST-78</strain>
    </source>
</reference>
<dbReference type="AlphaFoldDB" id="A0A0L0UL76"/>
<keyword evidence="2" id="KW-1185">Reference proteome</keyword>
<evidence type="ECO:0000313" key="2">
    <source>
        <dbReference type="Proteomes" id="UP000054564"/>
    </source>
</evidence>